<keyword evidence="3" id="KW-0479">Metal-binding</keyword>
<evidence type="ECO:0000313" key="10">
    <source>
        <dbReference type="Proteomes" id="UP000410984"/>
    </source>
</evidence>
<dbReference type="InterPro" id="IPR005746">
    <property type="entry name" value="Thioredoxin"/>
</dbReference>
<dbReference type="AlphaFoldDB" id="A0A509EGB5"/>
<dbReference type="NCBIfam" id="TIGR01068">
    <property type="entry name" value="thioredoxin"/>
    <property type="match status" value="1"/>
</dbReference>
<dbReference type="InterPro" id="IPR017937">
    <property type="entry name" value="Thioredoxin_CS"/>
</dbReference>
<dbReference type="InterPro" id="IPR036249">
    <property type="entry name" value="Thioredoxin-like_sf"/>
</dbReference>
<keyword evidence="4" id="KW-0249">Electron transport</keyword>
<evidence type="ECO:0000256" key="1">
    <source>
        <dbReference type="ARBA" id="ARBA00008987"/>
    </source>
</evidence>
<gene>
    <name evidence="9" type="primary">trxC</name>
    <name evidence="9" type="ORF">MET9862_03833</name>
</gene>
<dbReference type="EMBL" id="CABFPH010000063">
    <property type="protein sequence ID" value="VUD73218.1"/>
    <property type="molecule type" value="Genomic_DNA"/>
</dbReference>
<name>A0A509EGB5_9HYPH</name>
<dbReference type="Pfam" id="PF21352">
    <property type="entry name" value="Zn_ribbon_Thio2"/>
    <property type="match status" value="1"/>
</dbReference>
<keyword evidence="10" id="KW-1185">Reference proteome</keyword>
<dbReference type="PROSITE" id="PS00194">
    <property type="entry name" value="THIOREDOXIN_1"/>
    <property type="match status" value="1"/>
</dbReference>
<dbReference type="GO" id="GO:0046872">
    <property type="term" value="F:metal ion binding"/>
    <property type="evidence" value="ECO:0007669"/>
    <property type="project" value="UniProtKB-KW"/>
</dbReference>
<dbReference type="InterPro" id="IPR049299">
    <property type="entry name" value="Thio2_N"/>
</dbReference>
<dbReference type="PROSITE" id="PS51352">
    <property type="entry name" value="THIOREDOXIN_2"/>
    <property type="match status" value="1"/>
</dbReference>
<dbReference type="PANTHER" id="PTHR45663">
    <property type="entry name" value="GEO12009P1"/>
    <property type="match status" value="1"/>
</dbReference>
<keyword evidence="6" id="KW-0676">Redox-active center</keyword>
<dbReference type="RefSeq" id="WP_142584480.1">
    <property type="nucleotide sequence ID" value="NZ_CABFPH010000063.1"/>
</dbReference>
<keyword evidence="5" id="KW-1015">Disulfide bond</keyword>
<comment type="similarity">
    <text evidence="1">Belongs to the thioredoxin family.</text>
</comment>
<evidence type="ECO:0000256" key="2">
    <source>
        <dbReference type="ARBA" id="ARBA00022448"/>
    </source>
</evidence>
<dbReference type="GO" id="GO:0005829">
    <property type="term" value="C:cytosol"/>
    <property type="evidence" value="ECO:0007669"/>
    <property type="project" value="TreeGrafter"/>
</dbReference>
<organism evidence="9 10">
    <name type="scientific">Methylobacterium symbioticum</name>
    <dbReference type="NCBI Taxonomy" id="2584084"/>
    <lineage>
        <taxon>Bacteria</taxon>
        <taxon>Pseudomonadati</taxon>
        <taxon>Pseudomonadota</taxon>
        <taxon>Alphaproteobacteria</taxon>
        <taxon>Hyphomicrobiales</taxon>
        <taxon>Methylobacteriaceae</taxon>
        <taxon>Methylobacterium</taxon>
    </lineage>
</organism>
<evidence type="ECO:0000256" key="3">
    <source>
        <dbReference type="ARBA" id="ARBA00022723"/>
    </source>
</evidence>
<dbReference type="FunFam" id="3.40.30.10:FF:000001">
    <property type="entry name" value="Thioredoxin"/>
    <property type="match status" value="1"/>
</dbReference>
<evidence type="ECO:0000256" key="4">
    <source>
        <dbReference type="ARBA" id="ARBA00022982"/>
    </source>
</evidence>
<accession>A0A509EGB5</accession>
<dbReference type="CDD" id="cd02947">
    <property type="entry name" value="TRX_family"/>
    <property type="match status" value="1"/>
</dbReference>
<dbReference type="Proteomes" id="UP000410984">
    <property type="component" value="Unassembled WGS sequence"/>
</dbReference>
<proteinExistence type="inferred from homology"/>
<dbReference type="InterPro" id="IPR013766">
    <property type="entry name" value="Thioredoxin_domain"/>
</dbReference>
<evidence type="ECO:0000313" key="9">
    <source>
        <dbReference type="EMBL" id="VUD73218.1"/>
    </source>
</evidence>
<evidence type="ECO:0000259" key="8">
    <source>
        <dbReference type="PROSITE" id="PS51352"/>
    </source>
</evidence>
<dbReference type="Gene3D" id="2.30.30.380">
    <property type="entry name" value="Zn-finger domain of Sec23/24"/>
    <property type="match status" value="1"/>
</dbReference>
<protein>
    <recommendedName>
        <fullName evidence="7">Thioredoxin</fullName>
    </recommendedName>
</protein>
<dbReference type="OrthoDB" id="9790390at2"/>
<keyword evidence="2" id="KW-0813">Transport</keyword>
<dbReference type="PRINTS" id="PR00421">
    <property type="entry name" value="THIOREDOXIN"/>
</dbReference>
<dbReference type="NCBIfam" id="NF008229">
    <property type="entry name" value="PRK10996.1"/>
    <property type="match status" value="1"/>
</dbReference>
<feature type="domain" description="Thioredoxin" evidence="8">
    <location>
        <begin position="19"/>
        <end position="146"/>
    </location>
</feature>
<dbReference type="Pfam" id="PF00085">
    <property type="entry name" value="Thioredoxin"/>
    <property type="match status" value="1"/>
</dbReference>
<keyword evidence="9" id="KW-0560">Oxidoreductase</keyword>
<evidence type="ECO:0000256" key="7">
    <source>
        <dbReference type="NCBIfam" id="TIGR01068"/>
    </source>
</evidence>
<dbReference type="SUPFAM" id="SSF52833">
    <property type="entry name" value="Thioredoxin-like"/>
    <property type="match status" value="1"/>
</dbReference>
<evidence type="ECO:0000256" key="6">
    <source>
        <dbReference type="ARBA" id="ARBA00023284"/>
    </source>
</evidence>
<dbReference type="PANTHER" id="PTHR45663:SF40">
    <property type="entry name" value="THIOREDOXIN 2"/>
    <property type="match status" value="1"/>
</dbReference>
<dbReference type="GO" id="GO:0015035">
    <property type="term" value="F:protein-disulfide reductase activity"/>
    <property type="evidence" value="ECO:0007669"/>
    <property type="project" value="UniProtKB-UniRule"/>
</dbReference>
<reference evidence="9 10" key="1">
    <citation type="submission" date="2019-06" db="EMBL/GenBank/DDBJ databases">
        <authorList>
            <person name="Rodrigo-Torres L."/>
            <person name="Arahal R. D."/>
            <person name="Lucena T."/>
        </authorList>
    </citation>
    <scope>NUCLEOTIDE SEQUENCE [LARGE SCALE GENOMIC DNA]</scope>
    <source>
        <strain evidence="9 10">SB0023/3</strain>
    </source>
</reference>
<sequence length="147" mass="16309">MSEDARLVVCPHCASINRVLSSKPAKAARCGRCKRALFAGHPVSVDSAHFDLHIQKNDIPVVVDFWAEWCGPCKGMAPAFDRVCAELEPDFRFLKVDTEAEQGLASRYGIRSIPTMMLLSKGEVIARRAGAVNVETLRSWLRQNAIR</sequence>
<dbReference type="Gene3D" id="3.40.30.10">
    <property type="entry name" value="Glutaredoxin"/>
    <property type="match status" value="1"/>
</dbReference>
<evidence type="ECO:0000256" key="5">
    <source>
        <dbReference type="ARBA" id="ARBA00023157"/>
    </source>
</evidence>